<gene>
    <name evidence="3" type="ORF">OS242_06615</name>
</gene>
<evidence type="ECO:0000256" key="1">
    <source>
        <dbReference type="SAM" id="Phobius"/>
    </source>
</evidence>
<feature type="transmembrane region" description="Helical" evidence="1">
    <location>
        <begin position="191"/>
        <end position="208"/>
    </location>
</feature>
<proteinExistence type="predicted"/>
<reference evidence="3 4" key="1">
    <citation type="submission" date="2022-11" db="EMBL/GenBank/DDBJ databases">
        <title>Study of microbial diversity in lake waters.</title>
        <authorList>
            <person name="Zhang J."/>
        </authorList>
    </citation>
    <scope>NUCLEOTIDE SEQUENCE [LARGE SCALE GENOMIC DNA]</scope>
    <source>
        <strain evidence="3 4">DT12</strain>
    </source>
</reference>
<sequence length="269" mass="30527">MYERSQADTMSFPSSPARQSGWERYGLLVIQLSVLAVLVLMIGRSFRLYTDTVAVFCTALLIWQFFKVPHHHLSFDLSDDELIIHHHKGPTVIAYSDLAQICAHSVEGHLHSLQAALTQQGYSFGKWRWKQHEITLYAAQRSRLVLLDTEQGLIGISVAAEQEDRFVEELSRRTGLVPVRGDFSPQHAKKAMSQFPLILFSIVLYMIGENMIRSTYPDSNVYQFAAFLLFGALVVISLRVWERVHEKIPGLLLILTSALVAYSIFFGND</sequence>
<feature type="transmembrane region" description="Helical" evidence="1">
    <location>
        <begin position="248"/>
        <end position="266"/>
    </location>
</feature>
<feature type="domain" description="Bacterial Pleckstrin homology" evidence="2">
    <location>
        <begin position="76"/>
        <end position="173"/>
    </location>
</feature>
<keyword evidence="4" id="KW-1185">Reference proteome</keyword>
<dbReference type="InterPro" id="IPR027783">
    <property type="entry name" value="Bacterial_PH-related"/>
</dbReference>
<feature type="transmembrane region" description="Helical" evidence="1">
    <location>
        <begin position="25"/>
        <end position="42"/>
    </location>
</feature>
<protein>
    <submittedName>
        <fullName evidence="3">PH domain-containing protein</fullName>
    </submittedName>
</protein>
<evidence type="ECO:0000313" key="3">
    <source>
        <dbReference type="EMBL" id="MCX7569631.1"/>
    </source>
</evidence>
<name>A0ABT3X1Y7_9BACL</name>
<dbReference type="Proteomes" id="UP001208017">
    <property type="component" value="Unassembled WGS sequence"/>
</dbReference>
<dbReference type="Pfam" id="PF10882">
    <property type="entry name" value="bPH_5"/>
    <property type="match status" value="1"/>
</dbReference>
<organism evidence="3 4">
    <name type="scientific">Tumebacillus lacus</name>
    <dbReference type="NCBI Taxonomy" id="2995335"/>
    <lineage>
        <taxon>Bacteria</taxon>
        <taxon>Bacillati</taxon>
        <taxon>Bacillota</taxon>
        <taxon>Bacilli</taxon>
        <taxon>Bacillales</taxon>
        <taxon>Alicyclobacillaceae</taxon>
        <taxon>Tumebacillus</taxon>
    </lineage>
</organism>
<keyword evidence="1" id="KW-0472">Membrane</keyword>
<evidence type="ECO:0000259" key="2">
    <source>
        <dbReference type="Pfam" id="PF10882"/>
    </source>
</evidence>
<keyword evidence="1" id="KW-0812">Transmembrane</keyword>
<dbReference type="EMBL" id="JAPMLT010000002">
    <property type="protein sequence ID" value="MCX7569631.1"/>
    <property type="molecule type" value="Genomic_DNA"/>
</dbReference>
<keyword evidence="1" id="KW-1133">Transmembrane helix</keyword>
<feature type="transmembrane region" description="Helical" evidence="1">
    <location>
        <begin position="220"/>
        <end position="241"/>
    </location>
</feature>
<evidence type="ECO:0000313" key="4">
    <source>
        <dbReference type="Proteomes" id="UP001208017"/>
    </source>
</evidence>
<comment type="caution">
    <text evidence="3">The sequence shown here is derived from an EMBL/GenBank/DDBJ whole genome shotgun (WGS) entry which is preliminary data.</text>
</comment>
<dbReference type="RefSeq" id="WP_267150866.1">
    <property type="nucleotide sequence ID" value="NZ_JAPMLT010000002.1"/>
</dbReference>
<accession>A0ABT3X1Y7</accession>
<feature type="transmembrane region" description="Helical" evidence="1">
    <location>
        <begin position="48"/>
        <end position="66"/>
    </location>
</feature>